<proteinExistence type="predicted"/>
<dbReference type="EMBL" id="JAAXOX010000003">
    <property type="protein sequence ID" value="NKY22551.1"/>
    <property type="molecule type" value="Genomic_DNA"/>
</dbReference>
<sequence>MLHERLDPRTAGDDDGRPDTGWTVTRAGLLDVNPIARLMQAHRPFIDLDGDGLPDPLPDEEQAAPATRMILSLGGLEHGEVWCARDGGDGPEVAAAAVWMPPDASGLAVNLHRMMARELGVPADPAPHDPGLAPLPSILTATSELIAVLRGSSAQRVLIMLADDREGPDRLGLLAQLLAPVIATELAAGREAFAVTLDPGQVTDLTALGFRPVLTAGLGAAELWLGAVHPALKPPLDQPATATV</sequence>
<keyword evidence="3" id="KW-1185">Reference proteome</keyword>
<feature type="compositionally biased region" description="Basic and acidic residues" evidence="1">
    <location>
        <begin position="1"/>
        <end position="18"/>
    </location>
</feature>
<dbReference type="RefSeq" id="WP_168629674.1">
    <property type="nucleotide sequence ID" value="NZ_BONL01000004.1"/>
</dbReference>
<organism evidence="2 3">
    <name type="scientific">Cellulomonas denverensis</name>
    <dbReference type="NCBI Taxonomy" id="264297"/>
    <lineage>
        <taxon>Bacteria</taxon>
        <taxon>Bacillati</taxon>
        <taxon>Actinomycetota</taxon>
        <taxon>Actinomycetes</taxon>
        <taxon>Micrococcales</taxon>
        <taxon>Cellulomonadaceae</taxon>
        <taxon>Cellulomonas</taxon>
    </lineage>
</organism>
<feature type="region of interest" description="Disordered" evidence="1">
    <location>
        <begin position="1"/>
        <end position="20"/>
    </location>
</feature>
<evidence type="ECO:0000256" key="1">
    <source>
        <dbReference type="SAM" id="MobiDB-lite"/>
    </source>
</evidence>
<dbReference type="AlphaFoldDB" id="A0A7X6KUH7"/>
<gene>
    <name evidence="2" type="ORF">HGA03_07700</name>
</gene>
<accession>A0A7X6KUH7</accession>
<name>A0A7X6KUH7_9CELL</name>
<evidence type="ECO:0000313" key="3">
    <source>
        <dbReference type="Proteomes" id="UP000581206"/>
    </source>
</evidence>
<dbReference type="Proteomes" id="UP000581206">
    <property type="component" value="Unassembled WGS sequence"/>
</dbReference>
<protein>
    <submittedName>
        <fullName evidence="2">Uncharacterized protein</fullName>
    </submittedName>
</protein>
<reference evidence="2 3" key="1">
    <citation type="submission" date="2020-04" db="EMBL/GenBank/DDBJ databases">
        <title>MicrobeNet Type strains.</title>
        <authorList>
            <person name="Nicholson A.C."/>
        </authorList>
    </citation>
    <scope>NUCLEOTIDE SEQUENCE [LARGE SCALE GENOMIC DNA]</scope>
    <source>
        <strain evidence="2 3">ATCC BAA-788</strain>
    </source>
</reference>
<comment type="caution">
    <text evidence="2">The sequence shown here is derived from an EMBL/GenBank/DDBJ whole genome shotgun (WGS) entry which is preliminary data.</text>
</comment>
<evidence type="ECO:0000313" key="2">
    <source>
        <dbReference type="EMBL" id="NKY22551.1"/>
    </source>
</evidence>